<dbReference type="PANTHER" id="PTHR43404:SF2">
    <property type="entry name" value="LIPOPOLYSACCHARIDE CHOLINEPHOSPHOTRANSFERASE LICD"/>
    <property type="match status" value="1"/>
</dbReference>
<dbReference type="PANTHER" id="PTHR43404">
    <property type="entry name" value="LIPOPOLYSACCHARIDE CHOLINEPHOSPHOTRANSFERASE LICD"/>
    <property type="match status" value="1"/>
</dbReference>
<dbReference type="InterPro" id="IPR052942">
    <property type="entry name" value="LPS_cholinephosphotransferase"/>
</dbReference>
<gene>
    <name evidence="2" type="ORF">EV386_0206</name>
</gene>
<sequence length="280" mass="32658">MPDRRLVGEDELRAIQVDILETIDRICREHGIEYTIAFGTLLGAIRHGGYIPWDDDIDIELTRDGYERLIALLATELPEHLSLLHRSARPTYLPFAKVYDNRTEFTSRLDMMNRGTGVFVDIFPVDAVPDDADERQRFHQSIIKASTHLAASNDHGVDYSSASRMAYRLAKLVLWLPAHLRHRGQWRRLAADADLLMQRFNTEQTTECGFLGMLTVPVVVPRSLYAQYEDVLFEGRTLRKLVDHDTYLRRQYGDYMELPPQGQRVNHSYYRWFWKPGYRE</sequence>
<dbReference type="AlphaFoldDB" id="A0A4Q7LXY8"/>
<dbReference type="Proteomes" id="UP000293852">
    <property type="component" value="Unassembled WGS sequence"/>
</dbReference>
<accession>A0A4Q7LXY8</accession>
<dbReference type="InterPro" id="IPR007074">
    <property type="entry name" value="LicD/FKTN/FKRP_NTP_transf"/>
</dbReference>
<dbReference type="EMBL" id="SGWX01000001">
    <property type="protein sequence ID" value="RZS59966.1"/>
    <property type="molecule type" value="Genomic_DNA"/>
</dbReference>
<feature type="domain" description="LicD/FKTN/FKRP nucleotidyltransferase" evidence="1">
    <location>
        <begin position="27"/>
        <end position="253"/>
    </location>
</feature>
<dbReference type="GO" id="GO:0009100">
    <property type="term" value="P:glycoprotein metabolic process"/>
    <property type="evidence" value="ECO:0007669"/>
    <property type="project" value="UniProtKB-ARBA"/>
</dbReference>
<reference evidence="2 3" key="1">
    <citation type="submission" date="2019-02" db="EMBL/GenBank/DDBJ databases">
        <title>Sequencing the genomes of 1000 actinobacteria strains.</title>
        <authorList>
            <person name="Klenk H.-P."/>
        </authorList>
    </citation>
    <scope>NUCLEOTIDE SEQUENCE [LARGE SCALE GENOMIC DNA]</scope>
    <source>
        <strain evidence="2 3">DSM 16932</strain>
    </source>
</reference>
<dbReference type="GO" id="GO:0016740">
    <property type="term" value="F:transferase activity"/>
    <property type="evidence" value="ECO:0007669"/>
    <property type="project" value="UniProtKB-KW"/>
</dbReference>
<proteinExistence type="predicted"/>
<dbReference type="RefSeq" id="WP_130411531.1">
    <property type="nucleotide sequence ID" value="NZ_SGWX01000001.1"/>
</dbReference>
<evidence type="ECO:0000313" key="2">
    <source>
        <dbReference type="EMBL" id="RZS59966.1"/>
    </source>
</evidence>
<evidence type="ECO:0000259" key="1">
    <source>
        <dbReference type="Pfam" id="PF04991"/>
    </source>
</evidence>
<evidence type="ECO:0000313" key="3">
    <source>
        <dbReference type="Proteomes" id="UP000293852"/>
    </source>
</evidence>
<dbReference type="Pfam" id="PF04991">
    <property type="entry name" value="LicD"/>
    <property type="match status" value="1"/>
</dbReference>
<comment type="caution">
    <text evidence="2">The sequence shown here is derived from an EMBL/GenBank/DDBJ whole genome shotgun (WGS) entry which is preliminary data.</text>
</comment>
<keyword evidence="2" id="KW-0808">Transferase</keyword>
<name>A0A4Q7LXY8_9MICO</name>
<dbReference type="OrthoDB" id="3780655at2"/>
<keyword evidence="3" id="KW-1185">Reference proteome</keyword>
<organism evidence="2 3">
    <name type="scientific">Xylanimonas ulmi</name>
    <dbReference type="NCBI Taxonomy" id="228973"/>
    <lineage>
        <taxon>Bacteria</taxon>
        <taxon>Bacillati</taxon>
        <taxon>Actinomycetota</taxon>
        <taxon>Actinomycetes</taxon>
        <taxon>Micrococcales</taxon>
        <taxon>Promicromonosporaceae</taxon>
        <taxon>Xylanimonas</taxon>
    </lineage>
</organism>
<protein>
    <submittedName>
        <fullName evidence="2">Lipopolysaccharide cholinephosphotransferase</fullName>
    </submittedName>
</protein>